<evidence type="ECO:0000313" key="4">
    <source>
        <dbReference type="Proteomes" id="UP000257109"/>
    </source>
</evidence>
<dbReference type="EMBL" id="QJKJ01001468">
    <property type="protein sequence ID" value="RDY07433.1"/>
    <property type="molecule type" value="Genomic_DNA"/>
</dbReference>
<comment type="caution">
    <text evidence="3">The sequence shown here is derived from an EMBL/GenBank/DDBJ whole genome shotgun (WGS) entry which is preliminary data.</text>
</comment>
<reference evidence="3" key="1">
    <citation type="submission" date="2018-05" db="EMBL/GenBank/DDBJ databases">
        <title>Draft genome of Mucuna pruriens seed.</title>
        <authorList>
            <person name="Nnadi N.E."/>
            <person name="Vos R."/>
            <person name="Hasami M.H."/>
            <person name="Devisetty U.K."/>
            <person name="Aguiy J.C."/>
        </authorList>
    </citation>
    <scope>NUCLEOTIDE SEQUENCE [LARGE SCALE GENOMIC DNA]</scope>
    <source>
        <strain evidence="3">JCA_2017</strain>
    </source>
</reference>
<keyword evidence="1" id="KW-0677">Repeat</keyword>
<dbReference type="FunFam" id="1.25.40.10:FF:000381">
    <property type="entry name" value="Pentatricopeptide repeat-containing protein"/>
    <property type="match status" value="1"/>
</dbReference>
<feature type="repeat" description="PPR" evidence="2">
    <location>
        <begin position="369"/>
        <end position="403"/>
    </location>
</feature>
<feature type="repeat" description="PPR" evidence="2">
    <location>
        <begin position="268"/>
        <end position="302"/>
    </location>
</feature>
<organism evidence="3 4">
    <name type="scientific">Mucuna pruriens</name>
    <name type="common">Velvet bean</name>
    <name type="synonym">Dolichos pruriens</name>
    <dbReference type="NCBI Taxonomy" id="157652"/>
    <lineage>
        <taxon>Eukaryota</taxon>
        <taxon>Viridiplantae</taxon>
        <taxon>Streptophyta</taxon>
        <taxon>Embryophyta</taxon>
        <taxon>Tracheophyta</taxon>
        <taxon>Spermatophyta</taxon>
        <taxon>Magnoliopsida</taxon>
        <taxon>eudicotyledons</taxon>
        <taxon>Gunneridae</taxon>
        <taxon>Pentapetalae</taxon>
        <taxon>rosids</taxon>
        <taxon>fabids</taxon>
        <taxon>Fabales</taxon>
        <taxon>Fabaceae</taxon>
        <taxon>Papilionoideae</taxon>
        <taxon>50 kb inversion clade</taxon>
        <taxon>NPAAA clade</taxon>
        <taxon>indigoferoid/millettioid clade</taxon>
        <taxon>Phaseoleae</taxon>
        <taxon>Mucuna</taxon>
    </lineage>
</organism>
<feature type="non-terminal residue" evidence="3">
    <location>
        <position position="1"/>
    </location>
</feature>
<name>A0A371HXH9_MUCPR</name>
<dbReference type="PANTHER" id="PTHR47926">
    <property type="entry name" value="PENTATRICOPEPTIDE REPEAT-CONTAINING PROTEIN"/>
    <property type="match status" value="1"/>
</dbReference>
<dbReference type="InterPro" id="IPR046960">
    <property type="entry name" value="PPR_At4g14850-like_plant"/>
</dbReference>
<proteinExistence type="predicted"/>
<dbReference type="InterPro" id="IPR002885">
    <property type="entry name" value="PPR_rpt"/>
</dbReference>
<dbReference type="FunFam" id="1.25.40.10:FF:000517">
    <property type="entry name" value="Pentatricopeptide repeat-containing protein At1g50270"/>
    <property type="match status" value="1"/>
</dbReference>
<dbReference type="Pfam" id="PF01535">
    <property type="entry name" value="PPR"/>
    <property type="match status" value="3"/>
</dbReference>
<dbReference type="AlphaFoldDB" id="A0A371HXH9"/>
<dbReference type="PROSITE" id="PS51375">
    <property type="entry name" value="PPR"/>
    <property type="match status" value="3"/>
</dbReference>
<dbReference type="Pfam" id="PF13041">
    <property type="entry name" value="PPR_2"/>
    <property type="match status" value="3"/>
</dbReference>
<protein>
    <submittedName>
        <fullName evidence="3">Pentatricopeptide repeat-containing protein</fullName>
    </submittedName>
</protein>
<dbReference type="FunFam" id="1.25.40.10:FF:000242">
    <property type="entry name" value="Pentatricopeptide repeat-containing protein"/>
    <property type="match status" value="1"/>
</dbReference>
<dbReference type="InterPro" id="IPR011990">
    <property type="entry name" value="TPR-like_helical_dom_sf"/>
</dbReference>
<dbReference type="Proteomes" id="UP000257109">
    <property type="component" value="Unassembled WGS sequence"/>
</dbReference>
<keyword evidence="4" id="KW-1185">Reference proteome</keyword>
<evidence type="ECO:0000256" key="2">
    <source>
        <dbReference type="PROSITE-ProRule" id="PRU00708"/>
    </source>
</evidence>
<dbReference type="PANTHER" id="PTHR47926:SF463">
    <property type="entry name" value="PENTATRICOPEPTIDE REPEAT-CONTAINING PROTEIN"/>
    <property type="match status" value="1"/>
</dbReference>
<feature type="repeat" description="PPR" evidence="2">
    <location>
        <begin position="166"/>
        <end position="200"/>
    </location>
</feature>
<accession>A0A371HXH9</accession>
<evidence type="ECO:0000313" key="3">
    <source>
        <dbReference type="EMBL" id="RDY07433.1"/>
    </source>
</evidence>
<dbReference type="Gene3D" id="1.25.40.10">
    <property type="entry name" value="Tetratricopeptide repeat domain"/>
    <property type="match status" value="3"/>
</dbReference>
<dbReference type="GO" id="GO:0003723">
    <property type="term" value="F:RNA binding"/>
    <property type="evidence" value="ECO:0007669"/>
    <property type="project" value="InterPro"/>
</dbReference>
<gene>
    <name evidence="3" type="primary">PCMP-E42</name>
    <name evidence="3" type="ORF">CR513_08459</name>
</gene>
<sequence length="610" mass="68140">MLWCKTLVSLFKKHQTLEQCKQIHSIIVTCGLYSTQDTLFLIKLLQCVPFSQSPNTCLLLLFNTIYTPSTRLFNKMIVSCSHPHTSLLCYAKMRQKDVQPDKHTFPLLLKTFSKSIDHDPYMLYAQIFKLGFDLDLFVSNALISAFANSGFMGSARQVFDESPFKDTVAWTALINGYVKNDCPGEALKCFVKMRLMGTRVDAITVASILHAAALMGDAYFGKWVHGFYVEAGRVRLDGYVCSALVDMYFKCGHCDDACKMFNEMPYRDVVCWTVLVAGYVQSNRFQDALRAFWDMLLDNVAPNDFTLSSVLSACAHMGALDQGRLVHRYIECNKINLNAALGTALVDMYSKCGCIDEALRVFENLPVKNVYTWTAIINGLAVHGDALGALNIFSCMLKNGIQPNEVTFVGVLAACSHGGFVEEGKRLFELMRHAYHLKPEMDHYGCMVDMLGRAGYLEDAKQIIDNMPMKPSPGVLGALFGACMVHKAFEMGEYVGNLLINQQPSHSGSYALLANLYKMSQKWEAAAQALDSPTATASFWSVVFPRLQRVLIVSLIGRWESWNWSGAVAFNSKLLLISQNFKFHNWNATYESLLGTIEPFTPPTSVGVIL</sequence>
<dbReference type="NCBIfam" id="TIGR00756">
    <property type="entry name" value="PPR"/>
    <property type="match status" value="4"/>
</dbReference>
<evidence type="ECO:0000256" key="1">
    <source>
        <dbReference type="ARBA" id="ARBA00022737"/>
    </source>
</evidence>
<dbReference type="OrthoDB" id="1928216at2759"/>
<dbReference type="GO" id="GO:0009451">
    <property type="term" value="P:RNA modification"/>
    <property type="evidence" value="ECO:0007669"/>
    <property type="project" value="InterPro"/>
</dbReference>